<protein>
    <submittedName>
        <fullName evidence="9">DMT family transporter</fullName>
    </submittedName>
</protein>
<evidence type="ECO:0000313" key="10">
    <source>
        <dbReference type="Proteomes" id="UP000823921"/>
    </source>
</evidence>
<evidence type="ECO:0000256" key="6">
    <source>
        <dbReference type="ARBA" id="ARBA00023136"/>
    </source>
</evidence>
<feature type="transmembrane region" description="Helical" evidence="7">
    <location>
        <begin position="66"/>
        <end position="85"/>
    </location>
</feature>
<feature type="transmembrane region" description="Helical" evidence="7">
    <location>
        <begin position="39"/>
        <end position="54"/>
    </location>
</feature>
<dbReference type="GO" id="GO:0005886">
    <property type="term" value="C:plasma membrane"/>
    <property type="evidence" value="ECO:0007669"/>
    <property type="project" value="UniProtKB-SubCell"/>
</dbReference>
<dbReference type="Gene3D" id="1.10.3730.20">
    <property type="match status" value="1"/>
</dbReference>
<reference evidence="9" key="2">
    <citation type="submission" date="2021-04" db="EMBL/GenBank/DDBJ databases">
        <authorList>
            <person name="Gilroy R."/>
        </authorList>
    </citation>
    <scope>NUCLEOTIDE SEQUENCE</scope>
    <source>
        <strain evidence="9">CHK192-8294</strain>
    </source>
</reference>
<sequence>MKKSQWMGHGILTVLPLVLLDGHPIPFEAVFTWENALKLMYLGFVGSALCYLFWNKATQKIGVLKASLYIYMVPLVTLVVSAVALHETITVTGVIGIFLVIAGMVLGTI</sequence>
<keyword evidence="4 7" id="KW-0812">Transmembrane</keyword>
<keyword evidence="6 7" id="KW-0472">Membrane</keyword>
<evidence type="ECO:0000256" key="5">
    <source>
        <dbReference type="ARBA" id="ARBA00022989"/>
    </source>
</evidence>
<evidence type="ECO:0000256" key="3">
    <source>
        <dbReference type="ARBA" id="ARBA00022475"/>
    </source>
</evidence>
<dbReference type="Proteomes" id="UP000823921">
    <property type="component" value="Unassembled WGS sequence"/>
</dbReference>
<comment type="subcellular location">
    <subcellularLocation>
        <location evidence="1">Cell membrane</location>
        <topology evidence="1">Multi-pass membrane protein</topology>
    </subcellularLocation>
</comment>
<feature type="domain" description="EamA" evidence="8">
    <location>
        <begin position="10"/>
        <end position="106"/>
    </location>
</feature>
<dbReference type="EMBL" id="DWXO01000070">
    <property type="protein sequence ID" value="HJB80762.1"/>
    <property type="molecule type" value="Genomic_DNA"/>
</dbReference>
<reference evidence="9" key="1">
    <citation type="journal article" date="2021" name="PeerJ">
        <title>Extensive microbial diversity within the chicken gut microbiome revealed by metagenomics and culture.</title>
        <authorList>
            <person name="Gilroy R."/>
            <person name="Ravi A."/>
            <person name="Getino M."/>
            <person name="Pursley I."/>
            <person name="Horton D.L."/>
            <person name="Alikhan N.F."/>
            <person name="Baker D."/>
            <person name="Gharbi K."/>
            <person name="Hall N."/>
            <person name="Watson M."/>
            <person name="Adriaenssens E.M."/>
            <person name="Foster-Nyarko E."/>
            <person name="Jarju S."/>
            <person name="Secka A."/>
            <person name="Antonio M."/>
            <person name="Oren A."/>
            <person name="Chaudhuri R.R."/>
            <person name="La Ragione R."/>
            <person name="Hildebrand F."/>
            <person name="Pallen M.J."/>
        </authorList>
    </citation>
    <scope>NUCLEOTIDE SEQUENCE</scope>
    <source>
        <strain evidence="9">CHK192-8294</strain>
    </source>
</reference>
<evidence type="ECO:0000259" key="8">
    <source>
        <dbReference type="Pfam" id="PF00892"/>
    </source>
</evidence>
<dbReference type="PANTHER" id="PTHR32322:SF18">
    <property type="entry name" value="S-ADENOSYLMETHIONINE_S-ADENOSYLHOMOCYSTEINE TRANSPORTER"/>
    <property type="match status" value="1"/>
</dbReference>
<organism evidence="9 10">
    <name type="scientific">Candidatus Flavonifractor intestinigallinarum</name>
    <dbReference type="NCBI Taxonomy" id="2838586"/>
    <lineage>
        <taxon>Bacteria</taxon>
        <taxon>Bacillati</taxon>
        <taxon>Bacillota</taxon>
        <taxon>Clostridia</taxon>
        <taxon>Eubacteriales</taxon>
        <taxon>Oscillospiraceae</taxon>
        <taxon>Flavonifractor</taxon>
    </lineage>
</organism>
<comment type="caution">
    <text evidence="9">The sequence shown here is derived from an EMBL/GenBank/DDBJ whole genome shotgun (WGS) entry which is preliminary data.</text>
</comment>
<name>A0A9D2SAX4_9FIRM</name>
<dbReference type="PANTHER" id="PTHR32322">
    <property type="entry name" value="INNER MEMBRANE TRANSPORTER"/>
    <property type="match status" value="1"/>
</dbReference>
<gene>
    <name evidence="9" type="ORF">H9712_07235</name>
</gene>
<proteinExistence type="inferred from homology"/>
<comment type="similarity">
    <text evidence="2">Belongs to the EamA transporter family.</text>
</comment>
<dbReference type="Pfam" id="PF00892">
    <property type="entry name" value="EamA"/>
    <property type="match status" value="1"/>
</dbReference>
<evidence type="ECO:0000256" key="2">
    <source>
        <dbReference type="ARBA" id="ARBA00007362"/>
    </source>
</evidence>
<feature type="transmembrane region" description="Helical" evidence="7">
    <location>
        <begin position="91"/>
        <end position="108"/>
    </location>
</feature>
<dbReference type="AlphaFoldDB" id="A0A9D2SAX4"/>
<dbReference type="InterPro" id="IPR050638">
    <property type="entry name" value="AA-Vitamin_Transporters"/>
</dbReference>
<evidence type="ECO:0000256" key="4">
    <source>
        <dbReference type="ARBA" id="ARBA00022692"/>
    </source>
</evidence>
<evidence type="ECO:0000256" key="1">
    <source>
        <dbReference type="ARBA" id="ARBA00004651"/>
    </source>
</evidence>
<keyword evidence="5 7" id="KW-1133">Transmembrane helix</keyword>
<evidence type="ECO:0000256" key="7">
    <source>
        <dbReference type="SAM" id="Phobius"/>
    </source>
</evidence>
<keyword evidence="3" id="KW-1003">Cell membrane</keyword>
<dbReference type="InterPro" id="IPR000620">
    <property type="entry name" value="EamA_dom"/>
</dbReference>
<dbReference type="InterPro" id="IPR037185">
    <property type="entry name" value="EmrE-like"/>
</dbReference>
<evidence type="ECO:0000313" key="9">
    <source>
        <dbReference type="EMBL" id="HJB80762.1"/>
    </source>
</evidence>
<accession>A0A9D2SAX4</accession>
<dbReference type="SUPFAM" id="SSF103481">
    <property type="entry name" value="Multidrug resistance efflux transporter EmrE"/>
    <property type="match status" value="1"/>
</dbReference>